<dbReference type="PANTHER" id="PTHR31890">
    <property type="entry name" value="PLANT INVERTASE/PECTIN METHYLESTERASE INHIBITOR SUPERFAMILY PROTEIN"/>
    <property type="match status" value="1"/>
</dbReference>
<evidence type="ECO:0000313" key="4">
    <source>
        <dbReference type="RefSeq" id="XP_071923303.1"/>
    </source>
</evidence>
<keyword evidence="1" id="KW-0732">Signal</keyword>
<name>A0ABM4VUU2_COFAR</name>
<protein>
    <submittedName>
        <fullName evidence="4">Invertase inhibitor</fullName>
    </submittedName>
</protein>
<feature type="domain" description="Pectinesterase inhibitor" evidence="2">
    <location>
        <begin position="41"/>
        <end position="165"/>
    </location>
</feature>
<dbReference type="Gene3D" id="1.20.140.40">
    <property type="entry name" value="Invertase/pectin methylesterase inhibitor family protein"/>
    <property type="match status" value="1"/>
</dbReference>
<organism evidence="3 4">
    <name type="scientific">Coffea arabica</name>
    <name type="common">Arabian coffee</name>
    <dbReference type="NCBI Taxonomy" id="13443"/>
    <lineage>
        <taxon>Eukaryota</taxon>
        <taxon>Viridiplantae</taxon>
        <taxon>Streptophyta</taxon>
        <taxon>Embryophyta</taxon>
        <taxon>Tracheophyta</taxon>
        <taxon>Spermatophyta</taxon>
        <taxon>Magnoliopsida</taxon>
        <taxon>eudicotyledons</taxon>
        <taxon>Gunneridae</taxon>
        <taxon>Pentapetalae</taxon>
        <taxon>asterids</taxon>
        <taxon>lamiids</taxon>
        <taxon>Gentianales</taxon>
        <taxon>Rubiaceae</taxon>
        <taxon>Ixoroideae</taxon>
        <taxon>Gardenieae complex</taxon>
        <taxon>Bertiereae - Coffeeae clade</taxon>
        <taxon>Coffeeae</taxon>
        <taxon>Coffea</taxon>
    </lineage>
</organism>
<dbReference type="Proteomes" id="UP001652660">
    <property type="component" value="Chromosome 10e"/>
</dbReference>
<feature type="chain" id="PRO_5045903683" evidence="1">
    <location>
        <begin position="28"/>
        <end position="191"/>
    </location>
</feature>
<dbReference type="RefSeq" id="XP_071923303.1">
    <property type="nucleotide sequence ID" value="XM_072067202.1"/>
</dbReference>
<dbReference type="GeneID" id="140015265"/>
<evidence type="ECO:0000313" key="3">
    <source>
        <dbReference type="Proteomes" id="UP001652660"/>
    </source>
</evidence>
<evidence type="ECO:0000259" key="2">
    <source>
        <dbReference type="Pfam" id="PF04043"/>
    </source>
</evidence>
<dbReference type="PANTHER" id="PTHR31890:SF9">
    <property type="entry name" value="PLANT INVERTASE_PECTIN METHYLESTERASE INHIBITOR SUPERFAMILY PROTEIN"/>
    <property type="match status" value="1"/>
</dbReference>
<sequence>MASERNKLTCVTVLMAFFFFNSPTTFAAKPARMVPTEPYKAVTEFCNKRSTSEDREFCIKVLKSHPNSTSAKDNPSLLIIAVDLGIQNLTTTEVYMANLSKDKATNATLVLVLKECIPCYPASIGQLRFIPADMAADPPLASYDALMASDALISCDNSFNARKIADGPVLSRHKIAKAYVQLCVDISMTIH</sequence>
<accession>A0ABM4VUU2</accession>
<keyword evidence="3" id="KW-1185">Reference proteome</keyword>
<feature type="signal peptide" evidence="1">
    <location>
        <begin position="1"/>
        <end position="27"/>
    </location>
</feature>
<dbReference type="Pfam" id="PF04043">
    <property type="entry name" value="PMEI"/>
    <property type="match status" value="1"/>
</dbReference>
<evidence type="ECO:0000256" key="1">
    <source>
        <dbReference type="SAM" id="SignalP"/>
    </source>
</evidence>
<dbReference type="InterPro" id="IPR006501">
    <property type="entry name" value="Pectinesterase_inhib_dom"/>
</dbReference>
<dbReference type="SUPFAM" id="SSF101148">
    <property type="entry name" value="Plant invertase/pectin methylesterase inhibitor"/>
    <property type="match status" value="1"/>
</dbReference>
<dbReference type="NCBIfam" id="TIGR01614">
    <property type="entry name" value="PME_inhib"/>
    <property type="match status" value="1"/>
</dbReference>
<proteinExistence type="predicted"/>
<gene>
    <name evidence="4" type="primary">LOC140015265</name>
</gene>
<dbReference type="InterPro" id="IPR035513">
    <property type="entry name" value="Invertase/methylesterase_inhib"/>
</dbReference>
<reference evidence="4" key="1">
    <citation type="submission" date="2025-08" db="UniProtKB">
        <authorList>
            <consortium name="RefSeq"/>
        </authorList>
    </citation>
    <scope>IDENTIFICATION</scope>
    <source>
        <tissue evidence="4">Leaves</tissue>
    </source>
</reference>